<organism evidence="3 4">
    <name type="scientific">Emericellopsis atlantica</name>
    <dbReference type="NCBI Taxonomy" id="2614577"/>
    <lineage>
        <taxon>Eukaryota</taxon>
        <taxon>Fungi</taxon>
        <taxon>Dikarya</taxon>
        <taxon>Ascomycota</taxon>
        <taxon>Pezizomycotina</taxon>
        <taxon>Sordariomycetes</taxon>
        <taxon>Hypocreomycetidae</taxon>
        <taxon>Hypocreales</taxon>
        <taxon>Bionectriaceae</taxon>
        <taxon>Emericellopsis</taxon>
    </lineage>
</organism>
<gene>
    <name evidence="3" type="ORF">F5Z01DRAFT_258593</name>
</gene>
<dbReference type="RefSeq" id="XP_046115876.1">
    <property type="nucleotide sequence ID" value="XM_046258559.1"/>
</dbReference>
<dbReference type="InterPro" id="IPR001810">
    <property type="entry name" value="F-box_dom"/>
</dbReference>
<protein>
    <recommendedName>
        <fullName evidence="2">F-box domain-containing protein</fullName>
    </recommendedName>
</protein>
<dbReference type="PROSITE" id="PS50181">
    <property type="entry name" value="FBOX"/>
    <property type="match status" value="1"/>
</dbReference>
<evidence type="ECO:0000259" key="2">
    <source>
        <dbReference type="PROSITE" id="PS50181"/>
    </source>
</evidence>
<proteinExistence type="predicted"/>
<feature type="domain" description="F-box" evidence="2">
    <location>
        <begin position="1"/>
        <end position="50"/>
    </location>
</feature>
<accession>A0A9P8CMC0</accession>
<dbReference type="OrthoDB" id="5421601at2759"/>
<dbReference type="AlphaFoldDB" id="A0A9P8CMC0"/>
<dbReference type="EMBL" id="MU251265">
    <property type="protein sequence ID" value="KAG9251952.1"/>
    <property type="molecule type" value="Genomic_DNA"/>
</dbReference>
<evidence type="ECO:0000256" key="1">
    <source>
        <dbReference type="SAM" id="MobiDB-lite"/>
    </source>
</evidence>
<evidence type="ECO:0000313" key="4">
    <source>
        <dbReference type="Proteomes" id="UP000887229"/>
    </source>
</evidence>
<evidence type="ECO:0000313" key="3">
    <source>
        <dbReference type="EMBL" id="KAG9251952.1"/>
    </source>
</evidence>
<name>A0A9P8CMC0_9HYPO</name>
<dbReference type="Proteomes" id="UP000887229">
    <property type="component" value="Unassembled WGS sequence"/>
</dbReference>
<feature type="region of interest" description="Disordered" evidence="1">
    <location>
        <begin position="158"/>
        <end position="178"/>
    </location>
</feature>
<reference evidence="3" key="1">
    <citation type="journal article" date="2021" name="IMA Fungus">
        <title>Genomic characterization of three marine fungi, including Emericellopsis atlantica sp. nov. with signatures of a generalist lifestyle and marine biomass degradation.</title>
        <authorList>
            <person name="Hagestad O.C."/>
            <person name="Hou L."/>
            <person name="Andersen J.H."/>
            <person name="Hansen E.H."/>
            <person name="Altermark B."/>
            <person name="Li C."/>
            <person name="Kuhnert E."/>
            <person name="Cox R.J."/>
            <person name="Crous P.W."/>
            <person name="Spatafora J.W."/>
            <person name="Lail K."/>
            <person name="Amirebrahimi M."/>
            <person name="Lipzen A."/>
            <person name="Pangilinan J."/>
            <person name="Andreopoulos W."/>
            <person name="Hayes R.D."/>
            <person name="Ng V."/>
            <person name="Grigoriev I.V."/>
            <person name="Jackson S.A."/>
            <person name="Sutton T.D.S."/>
            <person name="Dobson A.D.W."/>
            <person name="Rama T."/>
        </authorList>
    </citation>
    <scope>NUCLEOTIDE SEQUENCE</scope>
    <source>
        <strain evidence="3">TS7</strain>
    </source>
</reference>
<dbReference type="GeneID" id="70289462"/>
<feature type="compositionally biased region" description="Acidic residues" evidence="1">
    <location>
        <begin position="167"/>
        <end position="178"/>
    </location>
</feature>
<comment type="caution">
    <text evidence="3">The sequence shown here is derived from an EMBL/GenBank/DDBJ whole genome shotgun (WGS) entry which is preliminary data.</text>
</comment>
<sequence>MSLLSLPKEILRLIMQLSRPDDFESLMLSCKRVHEAGQVFIAEHNDFKHTFCNVQINARSEPSDNAMLCGSFYELLGTVAANPRAATYIRALTIHDYRPYMPCVDGMGVHLRGDKNTHRPEPDRNWTLVTDLISDSPWLRAAGCSSAAWVTMTAAVRDAGQNGKEESNEESDNEEEDNQSWKQYAAFSLFVLLLTQLTHLETLHIKYDFHYGSSYEDDEGGTSVLGQAKRVLDIMSICANKNSRHLINQASANVSGLPGSPLEALAELYYCAPTGGSYPLDATALHPFIALPNLRRLRAHDLKALSSVEYAYSWPPLRFMTPTSKDSAVLCDTGDGPSAQFPYFYNDLQYSLLASREHSAVEYLELLRCDIAPQGVASLLKRMPLLTTLRYMYHHKSGLTEYDAQTGWDFDAGGLLQAIADSSWESERHSSSRGGDGVEHSTAASRITDLSIGIEDCPRHIITGITGGTLTRFTRIQRLALDVRAFLGPAPESGERRDSYRSWDPATSSWNPATDMPRLIDVLPRTLESLELFVDMQGSEGYSHRQYWDVEFPHWTKLLRGFREDREERLPNLREFVVRENPLMYKGHRPSGVYEEVVLSEDARSVANRQTALEAGADFVSVDGAQLSWRQGLEKEQATVY</sequence>
<keyword evidence="4" id="KW-1185">Reference proteome</keyword>